<evidence type="ECO:0000256" key="4">
    <source>
        <dbReference type="ARBA" id="ARBA00008343"/>
    </source>
</evidence>
<dbReference type="eggNOG" id="COG1194">
    <property type="taxonomic scope" value="Bacteria"/>
</dbReference>
<dbReference type="InterPro" id="IPR005760">
    <property type="entry name" value="A/G_AdeGlyc_MutY"/>
</dbReference>
<evidence type="ECO:0000259" key="15">
    <source>
        <dbReference type="PROSITE" id="PS51462"/>
    </source>
</evidence>
<protein>
    <recommendedName>
        <fullName evidence="6">Adenine DNA glycosylase</fullName>
        <ecNumber evidence="5">3.2.2.31</ecNumber>
    </recommendedName>
</protein>
<evidence type="ECO:0000256" key="7">
    <source>
        <dbReference type="ARBA" id="ARBA00022485"/>
    </source>
</evidence>
<dbReference type="GO" id="GO:0032357">
    <property type="term" value="F:oxidized purine DNA binding"/>
    <property type="evidence" value="ECO:0007669"/>
    <property type="project" value="TreeGrafter"/>
</dbReference>
<organism evidence="16 17">
    <name type="scientific">Caldilinea aerophila (strain DSM 14535 / JCM 11387 / NBRC 104270 / STL-6-O1)</name>
    <dbReference type="NCBI Taxonomy" id="926550"/>
    <lineage>
        <taxon>Bacteria</taxon>
        <taxon>Bacillati</taxon>
        <taxon>Chloroflexota</taxon>
        <taxon>Caldilineae</taxon>
        <taxon>Caldilineales</taxon>
        <taxon>Caldilineaceae</taxon>
        <taxon>Caldilinea</taxon>
    </lineage>
</organism>
<dbReference type="GO" id="GO:0035485">
    <property type="term" value="F:adenine/guanine mispair binding"/>
    <property type="evidence" value="ECO:0007669"/>
    <property type="project" value="TreeGrafter"/>
</dbReference>
<dbReference type="eggNOG" id="COG1051">
    <property type="taxonomic scope" value="Bacteria"/>
</dbReference>
<dbReference type="FunFam" id="1.10.340.30:FF:000002">
    <property type="entry name" value="Adenine DNA glycosylase"/>
    <property type="match status" value="1"/>
</dbReference>
<dbReference type="SUPFAM" id="SSF55811">
    <property type="entry name" value="Nudix"/>
    <property type="match status" value="1"/>
</dbReference>
<dbReference type="Gene3D" id="1.10.340.30">
    <property type="entry name" value="Hypothetical protein, domain 2"/>
    <property type="match status" value="1"/>
</dbReference>
<dbReference type="RefSeq" id="WP_014431980.1">
    <property type="nucleotide sequence ID" value="NC_017079.1"/>
</dbReference>
<dbReference type="CDD" id="cd03425">
    <property type="entry name" value="NUDIX_MutT_NudA_like"/>
    <property type="match status" value="1"/>
</dbReference>
<evidence type="ECO:0000256" key="8">
    <source>
        <dbReference type="ARBA" id="ARBA00022723"/>
    </source>
</evidence>
<gene>
    <name evidence="16" type="primary">mutY</name>
    <name evidence="16" type="ordered locus">CLDAP_07000</name>
</gene>
<dbReference type="InterPro" id="IPR044298">
    <property type="entry name" value="MIG/MutY"/>
</dbReference>
<keyword evidence="11" id="KW-0408">Iron</keyword>
<dbReference type="PANTHER" id="PTHR42944:SF1">
    <property type="entry name" value="ADENINE DNA GLYCOSYLASE"/>
    <property type="match status" value="1"/>
</dbReference>
<dbReference type="OrthoDB" id="9802365at2"/>
<reference evidence="16 17" key="1">
    <citation type="submission" date="2012-02" db="EMBL/GenBank/DDBJ databases">
        <title>Complete genome sequence of Caldilinea aerophila DSM 14535 (= NBRC 102666).</title>
        <authorList>
            <person name="Oguchi A."/>
            <person name="Hosoyama A."/>
            <person name="Sekine M."/>
            <person name="Fukai R."/>
            <person name="Kato Y."/>
            <person name="Nakamura S."/>
            <person name="Hanada S."/>
            <person name="Yamazaki S."/>
            <person name="Fujita N."/>
        </authorList>
    </citation>
    <scope>NUCLEOTIDE SEQUENCE [LARGE SCALE GENOMIC DNA]</scope>
    <source>
        <strain evidence="17">DSM 14535 / JCM 11387 / NBRC 104270 / STL-6-O1</strain>
    </source>
</reference>
<dbReference type="GO" id="GO:0006298">
    <property type="term" value="P:mismatch repair"/>
    <property type="evidence" value="ECO:0007669"/>
    <property type="project" value="TreeGrafter"/>
</dbReference>
<dbReference type="STRING" id="926550.CLDAP_07000"/>
<dbReference type="Gene3D" id="1.10.1670.10">
    <property type="entry name" value="Helix-hairpin-Helix base-excision DNA repair enzymes (C-terminal)"/>
    <property type="match status" value="1"/>
</dbReference>
<dbReference type="InterPro" id="IPR015797">
    <property type="entry name" value="NUDIX_hydrolase-like_dom_sf"/>
</dbReference>
<accession>I0I0F2</accession>
<dbReference type="EC" id="3.2.2.31" evidence="5"/>
<dbReference type="InterPro" id="IPR000445">
    <property type="entry name" value="HhH_motif"/>
</dbReference>
<dbReference type="Gene3D" id="3.90.79.10">
    <property type="entry name" value="Nucleoside Triphosphate Pyrophosphohydrolase"/>
    <property type="match status" value="1"/>
</dbReference>
<evidence type="ECO:0000256" key="10">
    <source>
        <dbReference type="ARBA" id="ARBA00022801"/>
    </source>
</evidence>
<dbReference type="GO" id="GO:0006284">
    <property type="term" value="P:base-excision repair"/>
    <property type="evidence" value="ECO:0007669"/>
    <property type="project" value="InterPro"/>
</dbReference>
<evidence type="ECO:0000256" key="2">
    <source>
        <dbReference type="ARBA" id="ARBA00001966"/>
    </source>
</evidence>
<dbReference type="InterPro" id="IPR029119">
    <property type="entry name" value="MutY_C"/>
</dbReference>
<keyword evidence="9" id="KW-0227">DNA damage</keyword>
<evidence type="ECO:0000256" key="5">
    <source>
        <dbReference type="ARBA" id="ARBA00012045"/>
    </source>
</evidence>
<dbReference type="GO" id="GO:0000701">
    <property type="term" value="F:purine-specific mismatch base pair DNA N-glycosylase activity"/>
    <property type="evidence" value="ECO:0007669"/>
    <property type="project" value="UniProtKB-EC"/>
</dbReference>
<evidence type="ECO:0000256" key="12">
    <source>
        <dbReference type="ARBA" id="ARBA00023014"/>
    </source>
</evidence>
<dbReference type="PROSITE" id="PS00764">
    <property type="entry name" value="ENDONUCLEASE_III_1"/>
    <property type="match status" value="1"/>
</dbReference>
<feature type="domain" description="Nudix hydrolase" evidence="15">
    <location>
        <begin position="238"/>
        <end position="370"/>
    </location>
</feature>
<dbReference type="CDD" id="cd00056">
    <property type="entry name" value="ENDO3c"/>
    <property type="match status" value="1"/>
</dbReference>
<keyword evidence="14" id="KW-0326">Glycosidase</keyword>
<dbReference type="InterPro" id="IPR011257">
    <property type="entry name" value="DNA_glycosylase"/>
</dbReference>
<dbReference type="PANTHER" id="PTHR42944">
    <property type="entry name" value="ADENINE DNA GLYCOSYLASE"/>
    <property type="match status" value="1"/>
</dbReference>
<dbReference type="PATRIC" id="fig|926550.5.peg.740"/>
<proteinExistence type="inferred from homology"/>
<dbReference type="GO" id="GO:0051539">
    <property type="term" value="F:4 iron, 4 sulfur cluster binding"/>
    <property type="evidence" value="ECO:0007669"/>
    <property type="project" value="UniProtKB-KW"/>
</dbReference>
<evidence type="ECO:0000256" key="11">
    <source>
        <dbReference type="ARBA" id="ARBA00023004"/>
    </source>
</evidence>
<name>I0I0F2_CALAS</name>
<dbReference type="GO" id="GO:0046872">
    <property type="term" value="F:metal ion binding"/>
    <property type="evidence" value="ECO:0007669"/>
    <property type="project" value="UniProtKB-KW"/>
</dbReference>
<dbReference type="SMART" id="SM00478">
    <property type="entry name" value="ENDO3c"/>
    <property type="match status" value="1"/>
</dbReference>
<keyword evidence="7" id="KW-0004">4Fe-4S</keyword>
<sequence>MNASSFAQIVARLLDWCVDHQRALPWRNAPAGARNPYAVWISEVMLQQTRVETVEAYYRRWMERFPTVQALAAADLQEVLKFWEGLGYYARARNLHRAAQEVVQRHGGEIPSNRSALLALPGVGEYTVGAILSIAYNQPEPILDGNVKRVLTRLFDIDRPVDERATVRQLWELARSLVEAGPPGRAGDCNEALMELGATLCTPQNPRCLICPLAECCQAAQQGTQHQRPVRSARKETPHYDVAAGVIWAGQPFRSRLLMAQRRPEGLLGGLWEFPGGKLEPHDADLPACLRREIDEELGIEIAVLKPLTTVKHAYTHFRITLHAFHAQHVGGAPQALGCQDWRWLELDEVEMLPLPVTDQKIHRALLAQRSVGTGV</sequence>
<keyword evidence="17" id="KW-1185">Reference proteome</keyword>
<comment type="catalytic activity">
    <reaction evidence="1">
        <text>Hydrolyzes free adenine bases from 7,8-dihydro-8-oxoguanine:adenine mismatched double-stranded DNA, leaving an apurinic site.</text>
        <dbReference type="EC" id="3.2.2.31"/>
    </reaction>
</comment>
<comment type="similarity">
    <text evidence="4">Belongs to the Nth/MutY family.</text>
</comment>
<comment type="function">
    <text evidence="3">Adenine glycosylase active on G-A mispairs. MutY also corrects error-prone DNA synthesis past GO lesions which are due to the oxidatively damaged form of guanine: 7,8-dihydro-8-oxoguanine (8-oxo-dGTP).</text>
</comment>
<dbReference type="Pfam" id="PF14815">
    <property type="entry name" value="NUDIX_4"/>
    <property type="match status" value="1"/>
</dbReference>
<keyword evidence="8" id="KW-0479">Metal-binding</keyword>
<evidence type="ECO:0000313" key="17">
    <source>
        <dbReference type="Proteomes" id="UP000007880"/>
    </source>
</evidence>
<dbReference type="PROSITE" id="PS51462">
    <property type="entry name" value="NUDIX"/>
    <property type="match status" value="1"/>
</dbReference>
<dbReference type="GO" id="GO:0034039">
    <property type="term" value="F:8-oxo-7,8-dihydroguanine DNA N-glycosylase activity"/>
    <property type="evidence" value="ECO:0007669"/>
    <property type="project" value="TreeGrafter"/>
</dbReference>
<dbReference type="InterPro" id="IPR000086">
    <property type="entry name" value="NUDIX_hydrolase_dom"/>
</dbReference>
<dbReference type="Proteomes" id="UP000007880">
    <property type="component" value="Chromosome"/>
</dbReference>
<dbReference type="InterPro" id="IPR023170">
    <property type="entry name" value="HhH_base_excis_C"/>
</dbReference>
<keyword evidence="13" id="KW-0234">DNA repair</keyword>
<dbReference type="AlphaFoldDB" id="I0I0F2"/>
<evidence type="ECO:0000256" key="3">
    <source>
        <dbReference type="ARBA" id="ARBA00002933"/>
    </source>
</evidence>
<dbReference type="HOGENOM" id="CLU_012862_0_2_0"/>
<evidence type="ECO:0000256" key="6">
    <source>
        <dbReference type="ARBA" id="ARBA00022023"/>
    </source>
</evidence>
<dbReference type="KEGG" id="cap:CLDAP_07000"/>
<dbReference type="Pfam" id="PF00633">
    <property type="entry name" value="HHH"/>
    <property type="match status" value="1"/>
</dbReference>
<evidence type="ECO:0000256" key="14">
    <source>
        <dbReference type="ARBA" id="ARBA00023295"/>
    </source>
</evidence>
<evidence type="ECO:0000256" key="1">
    <source>
        <dbReference type="ARBA" id="ARBA00000843"/>
    </source>
</evidence>
<evidence type="ECO:0000256" key="13">
    <source>
        <dbReference type="ARBA" id="ARBA00023204"/>
    </source>
</evidence>
<keyword evidence="12" id="KW-0411">Iron-sulfur</keyword>
<dbReference type="Pfam" id="PF00730">
    <property type="entry name" value="HhH-GPD"/>
    <property type="match status" value="1"/>
</dbReference>
<comment type="cofactor">
    <cofactor evidence="2">
        <name>[4Fe-4S] cluster</name>
        <dbReference type="ChEBI" id="CHEBI:49883"/>
    </cofactor>
</comment>
<keyword evidence="10" id="KW-0378">Hydrolase</keyword>
<dbReference type="InterPro" id="IPR003265">
    <property type="entry name" value="HhH-GPD_domain"/>
</dbReference>
<dbReference type="EMBL" id="AP012337">
    <property type="protein sequence ID" value="BAL98739.1"/>
    <property type="molecule type" value="Genomic_DNA"/>
</dbReference>
<dbReference type="SUPFAM" id="SSF48150">
    <property type="entry name" value="DNA-glycosylase"/>
    <property type="match status" value="1"/>
</dbReference>
<evidence type="ECO:0000313" key="16">
    <source>
        <dbReference type="EMBL" id="BAL98739.1"/>
    </source>
</evidence>
<dbReference type="NCBIfam" id="TIGR01084">
    <property type="entry name" value="mutY"/>
    <property type="match status" value="1"/>
</dbReference>
<dbReference type="InterPro" id="IPR004035">
    <property type="entry name" value="Endouclease-III_FeS-bd_BS"/>
</dbReference>
<evidence type="ECO:0000256" key="9">
    <source>
        <dbReference type="ARBA" id="ARBA00022763"/>
    </source>
</evidence>